<evidence type="ECO:0000313" key="2">
    <source>
        <dbReference type="Proteomes" id="UP000789702"/>
    </source>
</evidence>
<dbReference type="EMBL" id="CAJVPU010002892">
    <property type="protein sequence ID" value="CAG8509537.1"/>
    <property type="molecule type" value="Genomic_DNA"/>
</dbReference>
<accession>A0ACA9L3S4</accession>
<reference evidence="1" key="1">
    <citation type="submission" date="2021-06" db="EMBL/GenBank/DDBJ databases">
        <authorList>
            <person name="Kallberg Y."/>
            <person name="Tangrot J."/>
            <person name="Rosling A."/>
        </authorList>
    </citation>
    <scope>NUCLEOTIDE SEQUENCE</scope>
    <source>
        <strain evidence="1">IL203A</strain>
    </source>
</reference>
<dbReference type="Proteomes" id="UP000789702">
    <property type="component" value="Unassembled WGS sequence"/>
</dbReference>
<organism evidence="1 2">
    <name type="scientific">Dentiscutata heterogama</name>
    <dbReference type="NCBI Taxonomy" id="1316150"/>
    <lineage>
        <taxon>Eukaryota</taxon>
        <taxon>Fungi</taxon>
        <taxon>Fungi incertae sedis</taxon>
        <taxon>Mucoromycota</taxon>
        <taxon>Glomeromycotina</taxon>
        <taxon>Glomeromycetes</taxon>
        <taxon>Diversisporales</taxon>
        <taxon>Gigasporaceae</taxon>
        <taxon>Dentiscutata</taxon>
    </lineage>
</organism>
<comment type="caution">
    <text evidence="1">The sequence shown here is derived from an EMBL/GenBank/DDBJ whole genome shotgun (WGS) entry which is preliminary data.</text>
</comment>
<gene>
    <name evidence="1" type="ORF">DHETER_LOCUS3392</name>
</gene>
<sequence>MVYLSRLISDKETEERDDQTFSTSVYGSRWDIEPIPKYSLPEKEMPPNVAYKLIRDDLQLDGNPVLNLAAFLTTYMEDEAEKLMTENLSKNFIDYEEYPITVEFQNRCVNIIARLFNAPSDETIGVSTVGSSEAIMLAVLAMKRLWKKRRIAEGKPTDKPNLVMAASVQVCWEKATRYFEIEEKFVYLSEGTYVLQPEKAVELVDENTIGICVILGSTYTGHYEDVKAVNDLLLVKNKKTGWDVPIHVDAASGGFVAPFVNPDIVWDFRLELVRSINVSGHKYGLCYPGVGWAIWKSKKYLPDELVFNINYLGSDQASFTLNFSKSAANIIAQYYVLIRLGRQGFTSIMRNLMGTTDYLATKLESTNKFEVLSDRNGNGVPLVAFRLKAKDIHYDEFDVAHRLREHQWIIPSYTMAPHVNHIKLLRVVIREDFSRERCDLFMTDLMHTIDYLDKMDKDYIHKKRSAAGEWKALKSISLLAFKDQSHKTNGYNFLIMANRNKKVSIATRISEHPVVFREGDEVMFCNYCDHSIEWKVKSTVDGHCNSKTHIKNNRIYENKEQLKKRVTLSTAKIASESKKKKS</sequence>
<name>A0ACA9L3S4_9GLOM</name>
<keyword evidence="2" id="KW-1185">Reference proteome</keyword>
<protein>
    <submittedName>
        <fullName evidence="1">11742_t:CDS:1</fullName>
    </submittedName>
</protein>
<proteinExistence type="predicted"/>
<evidence type="ECO:0000313" key="1">
    <source>
        <dbReference type="EMBL" id="CAG8509537.1"/>
    </source>
</evidence>